<dbReference type="Proteomes" id="UP001595904">
    <property type="component" value="Unassembled WGS sequence"/>
</dbReference>
<comment type="caution">
    <text evidence="1">The sequence shown here is derived from an EMBL/GenBank/DDBJ whole genome shotgun (WGS) entry which is preliminary data.</text>
</comment>
<dbReference type="PANTHER" id="PTHR21174:SF0">
    <property type="entry name" value="HD PHOSPHOHYDROLASE FAMILY PROTEIN-RELATED"/>
    <property type="match status" value="1"/>
</dbReference>
<dbReference type="InterPro" id="IPR009218">
    <property type="entry name" value="HD_phosphohydro"/>
</dbReference>
<sequence length="205" mass="23306">MNRDRWHRLMAAFALPESNETFEQLVDAYSQKHRRYHTGVHIEHCLREFDSASELAQEPAEVELALWFHDAVYDPLSSSNEAKSADLACALLNRHGVSSERVSRVHAHIMATRHEAPAALDDSKLLVDVDLSILGVDEAAYATFEKQVREEYRWVPGPLFRSKRAEILESFLARPTLYSTSPFRTKYEAPARRNLTSAIAALRGE</sequence>
<dbReference type="RefSeq" id="WP_380599449.1">
    <property type="nucleotide sequence ID" value="NZ_JBHSDU010000003.1"/>
</dbReference>
<dbReference type="PIRSF" id="PIRSF035170">
    <property type="entry name" value="HD_phosphohydro"/>
    <property type="match status" value="1"/>
</dbReference>
<protein>
    <submittedName>
        <fullName evidence="1">N-methyl-D-aspartate receptor NMDAR2C subunit</fullName>
    </submittedName>
</protein>
<dbReference type="Gene3D" id="1.10.3210.10">
    <property type="entry name" value="Hypothetical protein af1432"/>
    <property type="match status" value="1"/>
</dbReference>
<dbReference type="PANTHER" id="PTHR21174">
    <property type="match status" value="1"/>
</dbReference>
<evidence type="ECO:0000313" key="2">
    <source>
        <dbReference type="Proteomes" id="UP001595904"/>
    </source>
</evidence>
<evidence type="ECO:0000313" key="1">
    <source>
        <dbReference type="EMBL" id="MFC4311265.1"/>
    </source>
</evidence>
<proteinExistence type="predicted"/>
<keyword evidence="1" id="KW-0675">Receptor</keyword>
<name>A0ABV8SWX5_9GAMM</name>
<dbReference type="SUPFAM" id="SSF109604">
    <property type="entry name" value="HD-domain/PDEase-like"/>
    <property type="match status" value="1"/>
</dbReference>
<dbReference type="EMBL" id="JBHSDU010000003">
    <property type="protein sequence ID" value="MFC4311265.1"/>
    <property type="molecule type" value="Genomic_DNA"/>
</dbReference>
<accession>A0ABV8SWX5</accession>
<organism evidence="1 2">
    <name type="scientific">Steroidobacter flavus</name>
    <dbReference type="NCBI Taxonomy" id="1842136"/>
    <lineage>
        <taxon>Bacteria</taxon>
        <taxon>Pseudomonadati</taxon>
        <taxon>Pseudomonadota</taxon>
        <taxon>Gammaproteobacteria</taxon>
        <taxon>Steroidobacterales</taxon>
        <taxon>Steroidobacteraceae</taxon>
        <taxon>Steroidobacter</taxon>
    </lineage>
</organism>
<keyword evidence="2" id="KW-1185">Reference proteome</keyword>
<reference evidence="2" key="1">
    <citation type="journal article" date="2019" name="Int. J. Syst. Evol. Microbiol.">
        <title>The Global Catalogue of Microorganisms (GCM) 10K type strain sequencing project: providing services to taxonomists for standard genome sequencing and annotation.</title>
        <authorList>
            <consortium name="The Broad Institute Genomics Platform"/>
            <consortium name="The Broad Institute Genome Sequencing Center for Infectious Disease"/>
            <person name="Wu L."/>
            <person name="Ma J."/>
        </authorList>
    </citation>
    <scope>NUCLEOTIDE SEQUENCE [LARGE SCALE GENOMIC DNA]</scope>
    <source>
        <strain evidence="2">CGMCC 1.10759</strain>
    </source>
</reference>
<gene>
    <name evidence="1" type="ORF">ACFPN2_19355</name>
</gene>